<feature type="region of interest" description="Disordered" evidence="1">
    <location>
        <begin position="53"/>
        <end position="85"/>
    </location>
</feature>
<comment type="caution">
    <text evidence="2">The sequence shown here is derived from an EMBL/GenBank/DDBJ whole genome shotgun (WGS) entry which is preliminary data.</text>
</comment>
<proteinExistence type="predicted"/>
<sequence length="346" mass="39186">MSVCHLGSHLFRQPSMPHKRRALLCANVVSSQWLHSLPKHTCRSYYNVRKLPPSAPSAGPPLDEQEHNVDIDRPSRALPTSPYLDPRVTEQKLSAAYKYAKPRQDPSDQTEFQRRLARNPYAQALSTAVRHCSYSQTRLPQHFLLPFATAFETREEAGKITKLAPTITLLGKEKKPACKTHLLGSRAILRRMSRKKTWQRLISREMHERFNVKAKGEWRWPEDIEDIVLQHLRSDVVAKLRWAFDMANANLVMPVDAAKLASGEHACTLRLAASASSSSNADASDTTPLFDLPVLLGDEFLTKLIQGTRFAENDCVVVADSHLTVSARMRLLRLQDFLDDETKWTS</sequence>
<dbReference type="Proteomes" id="UP001562354">
    <property type="component" value="Unassembled WGS sequence"/>
</dbReference>
<name>A0ABR3PJ10_9PEZI</name>
<dbReference type="GeneID" id="95977836"/>
<feature type="compositionally biased region" description="Basic and acidic residues" evidence="1">
    <location>
        <begin position="64"/>
        <end position="75"/>
    </location>
</feature>
<accession>A0ABR3PJ10</accession>
<evidence type="ECO:0000256" key="1">
    <source>
        <dbReference type="SAM" id="MobiDB-lite"/>
    </source>
</evidence>
<organism evidence="2 3">
    <name type="scientific">Neodothiora populina</name>
    <dbReference type="NCBI Taxonomy" id="2781224"/>
    <lineage>
        <taxon>Eukaryota</taxon>
        <taxon>Fungi</taxon>
        <taxon>Dikarya</taxon>
        <taxon>Ascomycota</taxon>
        <taxon>Pezizomycotina</taxon>
        <taxon>Dothideomycetes</taxon>
        <taxon>Dothideomycetidae</taxon>
        <taxon>Dothideales</taxon>
        <taxon>Dothioraceae</taxon>
        <taxon>Neodothiora</taxon>
    </lineage>
</organism>
<evidence type="ECO:0000313" key="2">
    <source>
        <dbReference type="EMBL" id="KAL1306004.1"/>
    </source>
</evidence>
<dbReference type="EMBL" id="JBFMKM010000005">
    <property type="protein sequence ID" value="KAL1306004.1"/>
    <property type="molecule type" value="Genomic_DNA"/>
</dbReference>
<gene>
    <name evidence="2" type="ORF">AAFC00_004136</name>
</gene>
<keyword evidence="3" id="KW-1185">Reference proteome</keyword>
<dbReference type="RefSeq" id="XP_069202277.1">
    <property type="nucleotide sequence ID" value="XM_069348141.1"/>
</dbReference>
<reference evidence="2 3" key="1">
    <citation type="submission" date="2024-07" db="EMBL/GenBank/DDBJ databases">
        <title>Draft sequence of the Neodothiora populina.</title>
        <authorList>
            <person name="Drown D.D."/>
            <person name="Schuette U.S."/>
            <person name="Buechlein A.B."/>
            <person name="Rusch D.R."/>
            <person name="Winton L.W."/>
            <person name="Adams G.A."/>
        </authorList>
    </citation>
    <scope>NUCLEOTIDE SEQUENCE [LARGE SCALE GENOMIC DNA]</scope>
    <source>
        <strain evidence="2 3">CPC 39397</strain>
    </source>
</reference>
<protein>
    <submittedName>
        <fullName evidence="2">Uncharacterized protein</fullName>
    </submittedName>
</protein>
<evidence type="ECO:0000313" key="3">
    <source>
        <dbReference type="Proteomes" id="UP001562354"/>
    </source>
</evidence>